<dbReference type="AlphaFoldDB" id="A0A842IUY3"/>
<dbReference type="GO" id="GO:0015035">
    <property type="term" value="F:protein-disulfide reductase activity"/>
    <property type="evidence" value="ECO:0007669"/>
    <property type="project" value="InterPro"/>
</dbReference>
<dbReference type="InterPro" id="IPR007263">
    <property type="entry name" value="DCC1-like"/>
</dbReference>
<name>A0A842IUY3_9FLAO</name>
<evidence type="ECO:0000313" key="2">
    <source>
        <dbReference type="EMBL" id="MBC2845147.1"/>
    </source>
</evidence>
<evidence type="ECO:0000256" key="1">
    <source>
        <dbReference type="SAM" id="Phobius"/>
    </source>
</evidence>
<accession>A0A842IUY3</accession>
<keyword evidence="1" id="KW-1133">Transmembrane helix</keyword>
<dbReference type="EMBL" id="JACLCP010000002">
    <property type="protein sequence ID" value="MBC2845147.1"/>
    <property type="molecule type" value="Genomic_DNA"/>
</dbReference>
<dbReference type="InterPro" id="IPR052927">
    <property type="entry name" value="DCC_oxidoreductase"/>
</dbReference>
<feature type="transmembrane region" description="Helical" evidence="1">
    <location>
        <begin position="94"/>
        <end position="114"/>
    </location>
</feature>
<evidence type="ECO:0000313" key="3">
    <source>
        <dbReference type="Proteomes" id="UP000533900"/>
    </source>
</evidence>
<protein>
    <submittedName>
        <fullName evidence="2">DUF393 domain-containing protein</fullName>
    </submittedName>
</protein>
<keyword evidence="1" id="KW-0812">Transmembrane</keyword>
<keyword evidence="1" id="KW-0472">Membrane</keyword>
<comment type="caution">
    <text evidence="2">The sequence shown here is derived from an EMBL/GenBank/DDBJ whole genome shotgun (WGS) entry which is preliminary data.</text>
</comment>
<dbReference type="PANTHER" id="PTHR33639">
    <property type="entry name" value="THIOL-DISULFIDE OXIDOREDUCTASE DCC"/>
    <property type="match status" value="1"/>
</dbReference>
<dbReference type="Proteomes" id="UP000533900">
    <property type="component" value="Unassembled WGS sequence"/>
</dbReference>
<keyword evidence="3" id="KW-1185">Reference proteome</keyword>
<dbReference type="Pfam" id="PF04134">
    <property type="entry name" value="DCC1-like"/>
    <property type="match status" value="1"/>
</dbReference>
<organism evidence="2 3">
    <name type="scientific">Winogradskyella flava</name>
    <dbReference type="NCBI Taxonomy" id="1884876"/>
    <lineage>
        <taxon>Bacteria</taxon>
        <taxon>Pseudomonadati</taxon>
        <taxon>Bacteroidota</taxon>
        <taxon>Flavobacteriia</taxon>
        <taxon>Flavobacteriales</taxon>
        <taxon>Flavobacteriaceae</taxon>
        <taxon>Winogradskyella</taxon>
    </lineage>
</organism>
<reference evidence="2" key="1">
    <citation type="submission" date="2020-08" db="EMBL/GenBank/DDBJ databases">
        <title>Winogradskyella ouciana sp. nov., isolated from the hadal seawater of the Mariana Trench.</title>
        <authorList>
            <person name="He X."/>
        </authorList>
    </citation>
    <scope>NUCLEOTIDE SEQUENCE [LARGE SCALE GENOMIC DNA]</scope>
    <source>
        <strain evidence="2">KCTC 52348</strain>
    </source>
</reference>
<dbReference type="RefSeq" id="WP_185788858.1">
    <property type="nucleotide sequence ID" value="NZ_CANMIT010000002.1"/>
</dbReference>
<proteinExistence type="predicted"/>
<dbReference type="PANTHER" id="PTHR33639:SF2">
    <property type="entry name" value="DUF393 DOMAIN-CONTAINING PROTEIN"/>
    <property type="match status" value="1"/>
</dbReference>
<sequence length="140" mass="16384">MVDIIPNDKQLILFDGVCNLCNSSVLYVIKRDKKNLFLFAPLQSDIGKTIINEFNIDTVQTDSIILYKAKERRIYHKSSAALHIAKRLNFPSNLMTVFFIVPVFIRNWVYNYVAKNRYKWYGKKDACMIPTPELKSKFLE</sequence>
<gene>
    <name evidence="2" type="ORF">H7F21_08585</name>
</gene>